<protein>
    <submittedName>
        <fullName evidence="1">Uncharacterized protein</fullName>
    </submittedName>
</protein>
<evidence type="ECO:0000313" key="2">
    <source>
        <dbReference type="Proteomes" id="UP000004067"/>
    </source>
</evidence>
<organism evidence="1 2">
    <name type="scientific">Centipeda periodontii DSM 2778</name>
    <dbReference type="NCBI Taxonomy" id="888060"/>
    <lineage>
        <taxon>Bacteria</taxon>
        <taxon>Bacillati</taxon>
        <taxon>Bacillota</taxon>
        <taxon>Negativicutes</taxon>
        <taxon>Selenomonadales</taxon>
        <taxon>Selenomonadaceae</taxon>
        <taxon>Centipeda</taxon>
    </lineage>
</organism>
<evidence type="ECO:0000313" key="1">
    <source>
        <dbReference type="EMBL" id="EGK58655.1"/>
    </source>
</evidence>
<dbReference type="Proteomes" id="UP000004067">
    <property type="component" value="Unassembled WGS sequence"/>
</dbReference>
<proteinExistence type="predicted"/>
<dbReference type="EMBL" id="AFHQ01000043">
    <property type="protein sequence ID" value="EGK58655.1"/>
    <property type="molecule type" value="Genomic_DNA"/>
</dbReference>
<keyword evidence="2" id="KW-1185">Reference proteome</keyword>
<accession>F5RNP4</accession>
<gene>
    <name evidence="1" type="ORF">HMPREF9081_1880</name>
</gene>
<comment type="caution">
    <text evidence="1">The sequence shown here is derived from an EMBL/GenBank/DDBJ whole genome shotgun (WGS) entry which is preliminary data.</text>
</comment>
<dbReference type="AlphaFoldDB" id="F5RNP4"/>
<sequence>MRTYEKTYEAAFQRMLDKRRTDGFPAQWETGADVMKGQS</sequence>
<dbReference type="HOGENOM" id="CLU_3306817_0_0_9"/>
<name>F5RNP4_9FIRM</name>
<reference evidence="1 2" key="1">
    <citation type="submission" date="2011-04" db="EMBL/GenBank/DDBJ databases">
        <authorList>
            <person name="Muzny D."/>
            <person name="Qin X."/>
            <person name="Deng J."/>
            <person name="Jiang H."/>
            <person name="Liu Y."/>
            <person name="Qu J."/>
            <person name="Song X.-Z."/>
            <person name="Zhang L."/>
            <person name="Thornton R."/>
            <person name="Coyle M."/>
            <person name="Francisco L."/>
            <person name="Jackson L."/>
            <person name="Javaid M."/>
            <person name="Korchina V."/>
            <person name="Kovar C."/>
            <person name="Mata R."/>
            <person name="Mathew T."/>
            <person name="Ngo R."/>
            <person name="Nguyen L."/>
            <person name="Nguyen N."/>
            <person name="Okwuonu G."/>
            <person name="Ongeri F."/>
            <person name="Pham C."/>
            <person name="Simmons D."/>
            <person name="Wilczek-Boney K."/>
            <person name="Hale W."/>
            <person name="Jakkamsetti A."/>
            <person name="Pham P."/>
            <person name="Ruth R."/>
            <person name="San Lucas F."/>
            <person name="Warren J."/>
            <person name="Zhang J."/>
            <person name="Zhao Z."/>
            <person name="Zhou C."/>
            <person name="Zhu D."/>
            <person name="Lee S."/>
            <person name="Bess C."/>
            <person name="Blankenburg K."/>
            <person name="Forbes L."/>
            <person name="Fu Q."/>
            <person name="Gubbala S."/>
            <person name="Hirani K."/>
            <person name="Jayaseelan J.C."/>
            <person name="Lara F."/>
            <person name="Munidasa M."/>
            <person name="Palculict T."/>
            <person name="Patil S."/>
            <person name="Pu L.-L."/>
            <person name="Saada N."/>
            <person name="Tang L."/>
            <person name="Weissenberger G."/>
            <person name="Zhu Y."/>
            <person name="Hemphill L."/>
            <person name="Shang Y."/>
            <person name="Youmans B."/>
            <person name="Ayvaz T."/>
            <person name="Ross M."/>
            <person name="Santibanez J."/>
            <person name="Aqrawi P."/>
            <person name="Gross S."/>
            <person name="Joshi V."/>
            <person name="Fowler G."/>
            <person name="Nazareth L."/>
            <person name="Reid J."/>
            <person name="Worley K."/>
            <person name="Petrosino J."/>
            <person name="Highlander S."/>
            <person name="Gibbs R."/>
        </authorList>
    </citation>
    <scope>NUCLEOTIDE SEQUENCE [LARGE SCALE GENOMIC DNA]</scope>
    <source>
        <strain evidence="1 2">DSM 2778</strain>
    </source>
</reference>
<dbReference type="STRING" id="888060.HMPREF9081_1880"/>